<dbReference type="AlphaFoldDB" id="A0AAV5CU07"/>
<organism evidence="1 2">
    <name type="scientific">Eleusine coracana subsp. coracana</name>
    <dbReference type="NCBI Taxonomy" id="191504"/>
    <lineage>
        <taxon>Eukaryota</taxon>
        <taxon>Viridiplantae</taxon>
        <taxon>Streptophyta</taxon>
        <taxon>Embryophyta</taxon>
        <taxon>Tracheophyta</taxon>
        <taxon>Spermatophyta</taxon>
        <taxon>Magnoliopsida</taxon>
        <taxon>Liliopsida</taxon>
        <taxon>Poales</taxon>
        <taxon>Poaceae</taxon>
        <taxon>PACMAD clade</taxon>
        <taxon>Chloridoideae</taxon>
        <taxon>Cynodonteae</taxon>
        <taxon>Eleusininae</taxon>
        <taxon>Eleusine</taxon>
    </lineage>
</organism>
<comment type="caution">
    <text evidence="1">The sequence shown here is derived from an EMBL/GenBank/DDBJ whole genome shotgun (WGS) entry which is preliminary data.</text>
</comment>
<proteinExistence type="predicted"/>
<sequence>MAEASSLARACIRFRDSNGRRSGVSQAEAEPEASELCASAAGAEVWPVDGQISPLAAHNAPKGISTKQELAFFLALR</sequence>
<keyword evidence="2" id="KW-1185">Reference proteome</keyword>
<protein>
    <submittedName>
        <fullName evidence="1">Uncharacterized protein</fullName>
    </submittedName>
</protein>
<reference evidence="1" key="1">
    <citation type="journal article" date="2018" name="DNA Res.">
        <title>Multiple hybrid de novo genome assembly of finger millet, an orphan allotetraploid crop.</title>
        <authorList>
            <person name="Hatakeyama M."/>
            <person name="Aluri S."/>
            <person name="Balachadran M.T."/>
            <person name="Sivarajan S.R."/>
            <person name="Patrignani A."/>
            <person name="Gruter S."/>
            <person name="Poveda L."/>
            <person name="Shimizu-Inatsugi R."/>
            <person name="Baeten J."/>
            <person name="Francoijs K.J."/>
            <person name="Nataraja K.N."/>
            <person name="Reddy Y.A.N."/>
            <person name="Phadnis S."/>
            <person name="Ravikumar R.L."/>
            <person name="Schlapbach R."/>
            <person name="Sreeman S.M."/>
            <person name="Shimizu K.K."/>
        </authorList>
    </citation>
    <scope>NUCLEOTIDE SEQUENCE</scope>
</reference>
<dbReference type="EMBL" id="BQKI01000009">
    <property type="protein sequence ID" value="GJN01899.1"/>
    <property type="molecule type" value="Genomic_DNA"/>
</dbReference>
<evidence type="ECO:0000313" key="1">
    <source>
        <dbReference type="EMBL" id="GJN01899.1"/>
    </source>
</evidence>
<evidence type="ECO:0000313" key="2">
    <source>
        <dbReference type="Proteomes" id="UP001054889"/>
    </source>
</evidence>
<gene>
    <name evidence="1" type="primary">ga19201</name>
    <name evidence="1" type="ORF">PR202_ga19201</name>
</gene>
<name>A0AAV5CU07_ELECO</name>
<accession>A0AAV5CU07</accession>
<dbReference type="Proteomes" id="UP001054889">
    <property type="component" value="Unassembled WGS sequence"/>
</dbReference>
<reference evidence="1" key="2">
    <citation type="submission" date="2021-12" db="EMBL/GenBank/DDBJ databases">
        <title>Resequencing data analysis of finger millet.</title>
        <authorList>
            <person name="Hatakeyama M."/>
            <person name="Aluri S."/>
            <person name="Balachadran M.T."/>
            <person name="Sivarajan S.R."/>
            <person name="Poveda L."/>
            <person name="Shimizu-Inatsugi R."/>
            <person name="Schlapbach R."/>
            <person name="Sreeman S.M."/>
            <person name="Shimizu K.K."/>
        </authorList>
    </citation>
    <scope>NUCLEOTIDE SEQUENCE</scope>
</reference>